<comment type="caution">
    <text evidence="1">The sequence shown here is derived from an EMBL/GenBank/DDBJ whole genome shotgun (WGS) entry which is preliminary data.</text>
</comment>
<protein>
    <submittedName>
        <fullName evidence="1">Uncharacterized protein</fullName>
    </submittedName>
</protein>
<organism evidence="1">
    <name type="scientific">bioreactor metagenome</name>
    <dbReference type="NCBI Taxonomy" id="1076179"/>
    <lineage>
        <taxon>unclassified sequences</taxon>
        <taxon>metagenomes</taxon>
        <taxon>ecological metagenomes</taxon>
    </lineage>
</organism>
<evidence type="ECO:0000313" key="1">
    <source>
        <dbReference type="EMBL" id="MPM51288.1"/>
    </source>
</evidence>
<reference evidence="1" key="1">
    <citation type="submission" date="2019-08" db="EMBL/GenBank/DDBJ databases">
        <authorList>
            <person name="Kucharzyk K."/>
            <person name="Murdoch R.W."/>
            <person name="Higgins S."/>
            <person name="Loffler F."/>
        </authorList>
    </citation>
    <scope>NUCLEOTIDE SEQUENCE</scope>
</reference>
<name>A0A645AF03_9ZZZZ</name>
<accession>A0A645AF03</accession>
<sequence length="74" mass="8831">MACAAGILLEFIVLKLYNPIHTVKDNMINPHVLIIFLRFNIKYLLSYPMDIWNLHLQYLQIEECNVNFYHYSNS</sequence>
<dbReference type="EMBL" id="VSSQ01013345">
    <property type="protein sequence ID" value="MPM51288.1"/>
    <property type="molecule type" value="Genomic_DNA"/>
</dbReference>
<dbReference type="AlphaFoldDB" id="A0A645AF03"/>
<proteinExistence type="predicted"/>
<gene>
    <name evidence="1" type="ORF">SDC9_98036</name>
</gene>